<keyword evidence="2" id="KW-1185">Reference proteome</keyword>
<name>A0A097IJ82_9CORY</name>
<dbReference type="STRING" id="558173.CDOO_01830"/>
<protein>
    <submittedName>
        <fullName evidence="1">Uncharacterized protein</fullName>
    </submittedName>
</protein>
<evidence type="ECO:0000313" key="1">
    <source>
        <dbReference type="EMBL" id="AIT62168.1"/>
    </source>
</evidence>
<dbReference type="AlphaFoldDB" id="A0A097IJ82"/>
<dbReference type="KEGG" id="cdo:CDOO_01830"/>
<dbReference type="RefSeq" id="WP_018021481.1">
    <property type="nucleotide sequence ID" value="NZ_AQUX01000002.1"/>
</dbReference>
<dbReference type="Proteomes" id="UP000029914">
    <property type="component" value="Chromosome"/>
</dbReference>
<sequence length="74" mass="7748">MKFNRETVAAAFPAGWDTAVITGSDHQLEIIGVTTAAVICKGTIFGIGQQTIHVAYDQISDVRCSAPAPEATNA</sequence>
<dbReference type="EMBL" id="CP006764">
    <property type="protein sequence ID" value="AIT62168.1"/>
    <property type="molecule type" value="Genomic_DNA"/>
</dbReference>
<evidence type="ECO:0000313" key="2">
    <source>
        <dbReference type="Proteomes" id="UP000029914"/>
    </source>
</evidence>
<gene>
    <name evidence="1" type="ORF">CDOO_01830</name>
</gene>
<reference evidence="1 2" key="1">
    <citation type="submission" date="2013-09" db="EMBL/GenBank/DDBJ databases">
        <title>Complete genome sequence of Corynebacterium doosanense CAU 212(T) (=DSM 45436(T)), isolated from activated sludge.</title>
        <authorList>
            <person name="Schaffert L."/>
            <person name="Albersmeier A."/>
            <person name="Kalinowski J."/>
            <person name="Ruckert C."/>
        </authorList>
    </citation>
    <scope>NUCLEOTIDE SEQUENCE [LARGE SCALE GENOMIC DNA]</scope>
    <source>
        <strain evidence="1 2">CAU 212</strain>
    </source>
</reference>
<dbReference type="HOGENOM" id="CLU_2681426_0_0_11"/>
<accession>A0A097IJ82</accession>
<proteinExistence type="predicted"/>
<organism evidence="1 2">
    <name type="scientific">Corynebacterium doosanense CAU 212 = DSM 45436</name>
    <dbReference type="NCBI Taxonomy" id="558173"/>
    <lineage>
        <taxon>Bacteria</taxon>
        <taxon>Bacillati</taxon>
        <taxon>Actinomycetota</taxon>
        <taxon>Actinomycetes</taxon>
        <taxon>Mycobacteriales</taxon>
        <taxon>Corynebacteriaceae</taxon>
        <taxon>Corynebacterium</taxon>
    </lineage>
</organism>